<keyword evidence="1" id="KW-1133">Transmembrane helix</keyword>
<comment type="caution">
    <text evidence="2">The sequence shown here is derived from an EMBL/GenBank/DDBJ whole genome shotgun (WGS) entry which is preliminary data.</text>
</comment>
<feature type="transmembrane region" description="Helical" evidence="1">
    <location>
        <begin position="165"/>
        <end position="182"/>
    </location>
</feature>
<dbReference type="EMBL" id="VSSQ01090471">
    <property type="protein sequence ID" value="MPN36373.1"/>
    <property type="molecule type" value="Genomic_DNA"/>
</dbReference>
<proteinExistence type="predicted"/>
<keyword evidence="1" id="KW-0472">Membrane</keyword>
<protein>
    <submittedName>
        <fullName evidence="2">Uncharacterized protein</fullName>
    </submittedName>
</protein>
<evidence type="ECO:0000313" key="2">
    <source>
        <dbReference type="EMBL" id="MPN36373.1"/>
    </source>
</evidence>
<gene>
    <name evidence="2" type="ORF">SDC9_183882</name>
</gene>
<keyword evidence="1" id="KW-0812">Transmembrane</keyword>
<name>A0A645HL85_9ZZZZ</name>
<reference evidence="2" key="1">
    <citation type="submission" date="2019-08" db="EMBL/GenBank/DDBJ databases">
        <authorList>
            <person name="Kucharzyk K."/>
            <person name="Murdoch R.W."/>
            <person name="Higgins S."/>
            <person name="Loffler F."/>
        </authorList>
    </citation>
    <scope>NUCLEOTIDE SEQUENCE</scope>
</reference>
<sequence>MGIRTAYIPVEAGTKIKTECVLWFVDNMTSAQGVMGFKVEYWDKDLKAVAATDTNYYEYTANSDTANAGNAYDGGAGFATTAPAGTAYITVNLYATKDTIANDIQYDCLLIKTDDSAAGRAAMAPTPAHETDADAVIAKAYADAHPTATEPAEDDTTNPTTGDTTVVFALVAALSLAGVVVAKRRAK</sequence>
<organism evidence="2">
    <name type="scientific">bioreactor metagenome</name>
    <dbReference type="NCBI Taxonomy" id="1076179"/>
    <lineage>
        <taxon>unclassified sequences</taxon>
        <taxon>metagenomes</taxon>
        <taxon>ecological metagenomes</taxon>
    </lineage>
</organism>
<evidence type="ECO:0000256" key="1">
    <source>
        <dbReference type="SAM" id="Phobius"/>
    </source>
</evidence>
<accession>A0A645HL85</accession>
<dbReference type="AlphaFoldDB" id="A0A645HL85"/>